<sequence length="96" mass="11222">MYSKGDGVQTRSIEDITETYLKGLLGGYVYEDFIKGYIKQANLHGGFYFNPENFRTQIFMYSKPNEDFVWATIEINLNEADREALARDFISKTLFR</sequence>
<evidence type="ECO:0000313" key="2">
    <source>
        <dbReference type="Proteomes" id="UP000006241"/>
    </source>
</evidence>
<protein>
    <submittedName>
        <fullName evidence="1">Uncharacterized protein</fullName>
    </submittedName>
</protein>
<dbReference type="HOGENOM" id="CLU_2358265_0_0_10"/>
<dbReference type="EMBL" id="ACHB01000034">
    <property type="protein sequence ID" value="EEI92966.1"/>
    <property type="molecule type" value="Genomic_DNA"/>
</dbReference>
<dbReference type="Proteomes" id="UP000006241">
    <property type="component" value="Unassembled WGS sequence"/>
</dbReference>
<organism evidence="1 2">
    <name type="scientific">Sphingobacterium spiritivorum ATCC 33300</name>
    <dbReference type="NCBI Taxonomy" id="525372"/>
    <lineage>
        <taxon>Bacteria</taxon>
        <taxon>Pseudomonadati</taxon>
        <taxon>Bacteroidota</taxon>
        <taxon>Sphingobacteriia</taxon>
        <taxon>Sphingobacteriales</taxon>
        <taxon>Sphingobacteriaceae</taxon>
        <taxon>Sphingobacterium</taxon>
    </lineage>
</organism>
<evidence type="ECO:0000313" key="1">
    <source>
        <dbReference type="EMBL" id="EEI92966.1"/>
    </source>
</evidence>
<dbReference type="RefSeq" id="WP_003007441.1">
    <property type="nucleotide sequence ID" value="NZ_GG668631.1"/>
</dbReference>
<reference evidence="1 2" key="1">
    <citation type="submission" date="2009-01" db="EMBL/GenBank/DDBJ databases">
        <authorList>
            <person name="Qin X."/>
            <person name="Bachman B."/>
            <person name="Battles P."/>
            <person name="Bell A."/>
            <person name="Bess C."/>
            <person name="Bickham C."/>
            <person name="Chaboub L."/>
            <person name="Chen D."/>
            <person name="Coyle M."/>
            <person name="Deiros D.R."/>
            <person name="Dinh H."/>
            <person name="Forbes L."/>
            <person name="Fowler G."/>
            <person name="Francisco L."/>
            <person name="Fu Q."/>
            <person name="Gubbala S."/>
            <person name="Hale W."/>
            <person name="Han Y."/>
            <person name="Hemphill L."/>
            <person name="Highlander S.K."/>
            <person name="Hirani K."/>
            <person name="Hogues M."/>
            <person name="Jackson L."/>
            <person name="Jakkamsetti A."/>
            <person name="Javaid M."/>
            <person name="Jiang H."/>
            <person name="Korchina V."/>
            <person name="Kovar C."/>
            <person name="Lara F."/>
            <person name="Lee S."/>
            <person name="Mata R."/>
            <person name="Mathew T."/>
            <person name="Moen C."/>
            <person name="Morales K."/>
            <person name="Munidasa M."/>
            <person name="Nazareth L."/>
            <person name="Ngo R."/>
            <person name="Nguyen L."/>
            <person name="Okwuonu G."/>
            <person name="Ongeri F."/>
            <person name="Patil S."/>
            <person name="Petrosino J."/>
            <person name="Pham C."/>
            <person name="Pham P."/>
            <person name="Pu L.-L."/>
            <person name="Puazo M."/>
            <person name="Raj R."/>
            <person name="Reid J."/>
            <person name="Rouhana J."/>
            <person name="Saada N."/>
            <person name="Shang Y."/>
            <person name="Simmons D."/>
            <person name="Thornton R."/>
            <person name="Warren J."/>
            <person name="Weissenberger G."/>
            <person name="Zhang J."/>
            <person name="Zhang L."/>
            <person name="Zhou C."/>
            <person name="Zhu D."/>
            <person name="Muzny D."/>
            <person name="Worley K."/>
            <person name="Gibbs R."/>
        </authorList>
    </citation>
    <scope>NUCLEOTIDE SEQUENCE [LARGE SCALE GENOMIC DNA]</scope>
    <source>
        <strain evidence="1 2">ATCC 33300</strain>
    </source>
</reference>
<gene>
    <name evidence="1" type="ORF">HMPREF0765_1480</name>
</gene>
<comment type="caution">
    <text evidence="1">The sequence shown here is derived from an EMBL/GenBank/DDBJ whole genome shotgun (WGS) entry which is preliminary data.</text>
</comment>
<proteinExistence type="predicted"/>
<name>C2FVX4_SPHSI</name>
<accession>C2FVX4</accession>
<dbReference type="AlphaFoldDB" id="C2FVX4"/>